<organism evidence="1 2">
    <name type="scientific">Caballeronia zhejiangensis</name>
    <dbReference type="NCBI Taxonomy" id="871203"/>
    <lineage>
        <taxon>Bacteria</taxon>
        <taxon>Pseudomonadati</taxon>
        <taxon>Pseudomonadota</taxon>
        <taxon>Betaproteobacteria</taxon>
        <taxon>Burkholderiales</taxon>
        <taxon>Burkholderiaceae</taxon>
        <taxon>Caballeronia</taxon>
    </lineage>
</organism>
<protein>
    <submittedName>
        <fullName evidence="1">Uncharacterized protein</fullName>
    </submittedName>
</protein>
<comment type="caution">
    <text evidence="1">The sequence shown here is derived from an EMBL/GenBank/DDBJ whole genome shotgun (WGS) entry which is preliminary data.</text>
</comment>
<dbReference type="AlphaFoldDB" id="A0A656QBH9"/>
<sequence>MLKSDDLKAKDMERTLTPPSNHWVRFLRNYGPLPTNGNLFDEHVTAALRRAHVKPIELPTPLVDEMAEIMLSRNARSMLIAGTAGDGKTYHARKLWVKLGGDERQWDEPIKTQSLKLANGTTLRFIKDLSELGPDEGNAVIGGLEQSVFDPSSDLGFVIACNHGQILERLRKFASPINGAKSRLLENVQAAFLNGGSEISALKVIDLGKQRQRHSFRAVVKAIVEHEEWERCEDCALNRNDRRCPILINRDRAKGADDGARFTNRLEDLIELTRLNGAHLPVRDLLALVTNLLLGHPDAKEHLMTCGDVARIQNDNSLDQASIYRNVFGANLGERRSMARGVFRALKAFQIGEETTNTIDGMLVYGRHDLTLSDDFNALVANDGDYGANAGFIASQAQYLEGDETAREAEVAATFLRRLRDQRQRLFFTLPDAETTPYRFWDLSILMFAGDYLALYRACEDKRPPPPNIRSRIIRGLNRITTGLLLDNTHSVFLASSGGFSHSKVSVLCDSEIPAQRKGAAPGLSVVFDSNTLRPCIDVWVGSDATSSVKFQLTPVRFEFLCRVAEGALPSSFSNECFEDLLAFKVRLLRKTEHIRNLSFASHDEEFHEPTHGQGDLDLAFVEIEQNGSGFLKRMIVGGGQ</sequence>
<gene>
    <name evidence="1" type="ORF">BG60_18245</name>
</gene>
<evidence type="ECO:0000313" key="1">
    <source>
        <dbReference type="EMBL" id="KDR27151.1"/>
    </source>
</evidence>
<dbReference type="EMBL" id="JFHD01000027">
    <property type="protein sequence ID" value="KDR27151.1"/>
    <property type="molecule type" value="Genomic_DNA"/>
</dbReference>
<reference evidence="1 2" key="1">
    <citation type="submission" date="2014-03" db="EMBL/GenBank/DDBJ databases">
        <title>Draft Genome Sequences of Four Burkholderia Strains.</title>
        <authorList>
            <person name="Liu X.Y."/>
            <person name="Li C.X."/>
            <person name="Xu J.H."/>
        </authorList>
    </citation>
    <scope>NUCLEOTIDE SEQUENCE [LARGE SCALE GENOMIC DNA]</scope>
    <source>
        <strain evidence="1 2">OP-1</strain>
    </source>
</reference>
<accession>A0A656QBH9</accession>
<keyword evidence="2" id="KW-1185">Reference proteome</keyword>
<name>A0A656QBH9_9BURK</name>
<proteinExistence type="predicted"/>
<evidence type="ECO:0000313" key="2">
    <source>
        <dbReference type="Proteomes" id="UP000027451"/>
    </source>
</evidence>
<dbReference type="Proteomes" id="UP000027451">
    <property type="component" value="Unassembled WGS sequence"/>
</dbReference>